<dbReference type="AlphaFoldDB" id="A0AAD7ZQ85"/>
<sequence>ILFIGRRKTYLRRKRLRIIQHQKLNIIIMFNVYQISMDRTNVSKILSSYNIWK</sequence>
<proteinExistence type="predicted"/>
<reference evidence="1" key="2">
    <citation type="submission" date="2023-05" db="EMBL/GenBank/DDBJ databases">
        <authorList>
            <person name="Fouks B."/>
        </authorList>
    </citation>
    <scope>NUCLEOTIDE SEQUENCE</scope>
    <source>
        <strain evidence="1">Stay&amp;Tobe</strain>
        <tissue evidence="1">Testes</tissue>
    </source>
</reference>
<evidence type="ECO:0000313" key="1">
    <source>
        <dbReference type="EMBL" id="KAJ9584934.1"/>
    </source>
</evidence>
<protein>
    <submittedName>
        <fullName evidence="1">Uncharacterized protein</fullName>
    </submittedName>
</protein>
<feature type="non-terminal residue" evidence="1">
    <location>
        <position position="53"/>
    </location>
</feature>
<dbReference type="EMBL" id="JASPKZ010007338">
    <property type="protein sequence ID" value="KAJ9584934.1"/>
    <property type="molecule type" value="Genomic_DNA"/>
</dbReference>
<feature type="non-terminal residue" evidence="1">
    <location>
        <position position="1"/>
    </location>
</feature>
<organism evidence="1 2">
    <name type="scientific">Diploptera punctata</name>
    <name type="common">Pacific beetle cockroach</name>
    <dbReference type="NCBI Taxonomy" id="6984"/>
    <lineage>
        <taxon>Eukaryota</taxon>
        <taxon>Metazoa</taxon>
        <taxon>Ecdysozoa</taxon>
        <taxon>Arthropoda</taxon>
        <taxon>Hexapoda</taxon>
        <taxon>Insecta</taxon>
        <taxon>Pterygota</taxon>
        <taxon>Neoptera</taxon>
        <taxon>Polyneoptera</taxon>
        <taxon>Dictyoptera</taxon>
        <taxon>Blattodea</taxon>
        <taxon>Blaberoidea</taxon>
        <taxon>Blaberidae</taxon>
        <taxon>Diplopterinae</taxon>
        <taxon>Diploptera</taxon>
    </lineage>
</organism>
<keyword evidence="2" id="KW-1185">Reference proteome</keyword>
<comment type="caution">
    <text evidence="1">The sequence shown here is derived from an EMBL/GenBank/DDBJ whole genome shotgun (WGS) entry which is preliminary data.</text>
</comment>
<accession>A0AAD7ZQ85</accession>
<dbReference type="Proteomes" id="UP001233999">
    <property type="component" value="Unassembled WGS sequence"/>
</dbReference>
<reference evidence="1" key="1">
    <citation type="journal article" date="2023" name="IScience">
        <title>Live-bearing cockroach genome reveals convergent evolutionary mechanisms linked to viviparity in insects and beyond.</title>
        <authorList>
            <person name="Fouks B."/>
            <person name="Harrison M.C."/>
            <person name="Mikhailova A.A."/>
            <person name="Marchal E."/>
            <person name="English S."/>
            <person name="Carruthers M."/>
            <person name="Jennings E.C."/>
            <person name="Chiamaka E.L."/>
            <person name="Frigard R.A."/>
            <person name="Pippel M."/>
            <person name="Attardo G.M."/>
            <person name="Benoit J.B."/>
            <person name="Bornberg-Bauer E."/>
            <person name="Tobe S.S."/>
        </authorList>
    </citation>
    <scope>NUCLEOTIDE SEQUENCE</scope>
    <source>
        <strain evidence="1">Stay&amp;Tobe</strain>
    </source>
</reference>
<name>A0AAD7ZQ85_DIPPU</name>
<evidence type="ECO:0000313" key="2">
    <source>
        <dbReference type="Proteomes" id="UP001233999"/>
    </source>
</evidence>
<gene>
    <name evidence="1" type="ORF">L9F63_020740</name>
</gene>